<name>A0A1E7R993_9GAMM</name>
<organism evidence="1 2">
    <name type="scientific">Acinetobacter qingfengensis</name>
    <dbReference type="NCBI Taxonomy" id="1262585"/>
    <lineage>
        <taxon>Bacteria</taxon>
        <taxon>Pseudomonadati</taxon>
        <taxon>Pseudomonadota</taxon>
        <taxon>Gammaproteobacteria</taxon>
        <taxon>Moraxellales</taxon>
        <taxon>Moraxellaceae</taxon>
        <taxon>Acinetobacter</taxon>
    </lineage>
</organism>
<comment type="caution">
    <text evidence="1">The sequence shown here is derived from an EMBL/GenBank/DDBJ whole genome shotgun (WGS) entry which is preliminary data.</text>
</comment>
<evidence type="ECO:0000313" key="2">
    <source>
        <dbReference type="Proteomes" id="UP000185895"/>
    </source>
</evidence>
<dbReference type="EMBL" id="MKKK01000023">
    <property type="protein sequence ID" value="OEY95934.1"/>
    <property type="molecule type" value="Genomic_DNA"/>
</dbReference>
<reference evidence="1 2" key="1">
    <citation type="submission" date="2016-09" db="EMBL/GenBank/DDBJ databases">
        <authorList>
            <person name="Capua I."/>
            <person name="De Benedictis P."/>
            <person name="Joannis T."/>
            <person name="Lombin L.H."/>
            <person name="Cattoli G."/>
        </authorList>
    </citation>
    <scope>NUCLEOTIDE SEQUENCE [LARGE SCALE GENOMIC DNA]</scope>
    <source>
        <strain evidence="1 2">ANC 4671</strain>
    </source>
</reference>
<keyword evidence="2" id="KW-1185">Reference proteome</keyword>
<protein>
    <submittedName>
        <fullName evidence="1">Uncharacterized protein</fullName>
    </submittedName>
</protein>
<gene>
    <name evidence="1" type="ORF">BJI46_02435</name>
</gene>
<sequence length="122" mass="14133">MFGNPTDSAKIKQLKPVPVPDNFYCWSHPDMHLVDPRWSDDDERPYTQEDFNLLKDNAGVDITHESFDPFDEIPKISNDSCDWSKWKPKPPSPDHFLIGAYDTEDGPVLWWAKQRVKDSEVG</sequence>
<dbReference type="AlphaFoldDB" id="A0A1E7R993"/>
<accession>A0A1E7R993</accession>
<evidence type="ECO:0000313" key="1">
    <source>
        <dbReference type="EMBL" id="OEY95934.1"/>
    </source>
</evidence>
<dbReference type="Proteomes" id="UP000185895">
    <property type="component" value="Unassembled WGS sequence"/>
</dbReference>
<proteinExistence type="predicted"/>